<name>A0AAJ7J378_9HYME</name>
<evidence type="ECO:0000256" key="5">
    <source>
        <dbReference type="ARBA" id="ARBA00022443"/>
    </source>
</evidence>
<keyword evidence="14 19" id="KW-0040">ANK repeat</keyword>
<dbReference type="PROSITE" id="PS50002">
    <property type="entry name" value="SH3"/>
    <property type="match status" value="1"/>
</dbReference>
<dbReference type="SMART" id="SM00248">
    <property type="entry name" value="ANK"/>
    <property type="match status" value="3"/>
</dbReference>
<comment type="similarity">
    <text evidence="3">Belongs to the USE1 family.</text>
</comment>
<dbReference type="SMART" id="SM00326">
    <property type="entry name" value="SH3"/>
    <property type="match status" value="1"/>
</dbReference>
<protein>
    <recommendedName>
        <fullName evidence="18">Osteoclast-stimulating factor 1</fullName>
    </recommendedName>
    <alternativeName>
        <fullName evidence="16">USE1-like protein</fullName>
    </alternativeName>
    <alternativeName>
        <fullName evidence="4">Vesicle transport protein USE1</fullName>
    </alternativeName>
</protein>
<dbReference type="GO" id="GO:0016192">
    <property type="term" value="P:vesicle-mediated transport"/>
    <property type="evidence" value="ECO:0007669"/>
    <property type="project" value="UniProtKB-KW"/>
</dbReference>
<evidence type="ECO:0000313" key="23">
    <source>
        <dbReference type="RefSeq" id="XP_017883591.1"/>
    </source>
</evidence>
<dbReference type="SUPFAM" id="SSF50044">
    <property type="entry name" value="SH3-domain"/>
    <property type="match status" value="1"/>
</dbReference>
<reference evidence="23" key="1">
    <citation type="submission" date="2025-08" db="UniProtKB">
        <authorList>
            <consortium name="RefSeq"/>
        </authorList>
    </citation>
    <scope>IDENTIFICATION</scope>
    <source>
        <tissue evidence="23">Whole body</tissue>
    </source>
</reference>
<evidence type="ECO:0000256" key="8">
    <source>
        <dbReference type="ARBA" id="ARBA00022692"/>
    </source>
</evidence>
<evidence type="ECO:0000256" key="3">
    <source>
        <dbReference type="ARBA" id="ARBA00007891"/>
    </source>
</evidence>
<feature type="repeat" description="ANK" evidence="19">
    <location>
        <begin position="368"/>
        <end position="400"/>
    </location>
</feature>
<keyword evidence="7" id="KW-0963">Cytoplasm</keyword>
<evidence type="ECO:0000256" key="1">
    <source>
        <dbReference type="ARBA" id="ARBA00004163"/>
    </source>
</evidence>
<dbReference type="Pfam" id="PF00018">
    <property type="entry name" value="SH3_1"/>
    <property type="match status" value="1"/>
</dbReference>
<dbReference type="PRINTS" id="PR00452">
    <property type="entry name" value="SH3DOMAIN"/>
</dbReference>
<keyword evidence="6" id="KW-0813">Transport</keyword>
<evidence type="ECO:0000256" key="4">
    <source>
        <dbReference type="ARBA" id="ARBA00015843"/>
    </source>
</evidence>
<comment type="subcellular location">
    <subcellularLocation>
        <location evidence="2">Cytoplasm</location>
    </subcellularLocation>
    <subcellularLocation>
        <location evidence="1">Endoplasmic reticulum membrane</location>
        <topology evidence="1">Single-pass type IV membrane protein</topology>
    </subcellularLocation>
</comment>
<accession>A0AAJ7J378</accession>
<sequence length="441" mass="50329">MNPMSREEINIRRLLTRCELMAKDDSQKDWKLEKYILALDDMIKQLQALPSKPPKDTMMRYTKRIEFLKGLINTTKLLNPVDRVVAVQMLPKSSTTFNESIGPNIATQIHQKTAAKYNKELRTELFHNDKGVLEDGIRQRLSSTTMQDEDLDALLKYNRNIQEKIAENMLSMTSSMKEHALAANAIIRKDIGLLERCDKLTDTNADKLKTESLKLQEHTQSYWRCWMWVMIVFVLVVFFSKVKVVKALYNYTAQHPDELSFQEGDILYVHDNYTDSNWWKGKCGDREGLVPANYVEEQTQEIVLPLHDAARRGNVSMLKEYIKQGVSGTGLDAMGNTPLYWAACAGHLDCVNELLNLPNSAINVQNKMGETALHVAASRGHIEIVNLLLHYNANPTIRNNDSLTAEQLSADLSIKNAIQLNQRDSRRVCGYTDDDYNDDSD</sequence>
<keyword evidence="9" id="KW-0677">Repeat</keyword>
<proteinExistence type="inferred from homology"/>
<keyword evidence="10" id="KW-0256">Endoplasmic reticulum</keyword>
<keyword evidence="11" id="KW-0931">ER-Golgi transport</keyword>
<dbReference type="InterPro" id="IPR019150">
    <property type="entry name" value="Vesicle_transport_protein_Use1"/>
</dbReference>
<keyword evidence="8" id="KW-0812">Transmembrane</keyword>
<dbReference type="Pfam" id="PF12796">
    <property type="entry name" value="Ank_2"/>
    <property type="match status" value="1"/>
</dbReference>
<dbReference type="AlphaFoldDB" id="A0AAJ7J378"/>
<feature type="domain" description="SH3" evidence="21">
    <location>
        <begin position="240"/>
        <end position="300"/>
    </location>
</feature>
<dbReference type="PROSITE" id="PS50297">
    <property type="entry name" value="ANK_REP_REGION"/>
    <property type="match status" value="1"/>
</dbReference>
<dbReference type="Pfam" id="PF09753">
    <property type="entry name" value="Use1"/>
    <property type="match status" value="1"/>
</dbReference>
<evidence type="ECO:0000256" key="17">
    <source>
        <dbReference type="ARBA" id="ARBA00037432"/>
    </source>
</evidence>
<evidence type="ECO:0000256" key="2">
    <source>
        <dbReference type="ARBA" id="ARBA00004496"/>
    </source>
</evidence>
<dbReference type="PRINTS" id="PR01887">
    <property type="entry name" value="SPECTRNALPHA"/>
</dbReference>
<evidence type="ECO:0000256" key="16">
    <source>
        <dbReference type="ARBA" id="ARBA00032711"/>
    </source>
</evidence>
<keyword evidence="12" id="KW-0653">Protein transport</keyword>
<keyword evidence="15" id="KW-0472">Membrane</keyword>
<dbReference type="InterPro" id="IPR001452">
    <property type="entry name" value="SH3_domain"/>
</dbReference>
<evidence type="ECO:0000256" key="13">
    <source>
        <dbReference type="ARBA" id="ARBA00022989"/>
    </source>
</evidence>
<evidence type="ECO:0000313" key="22">
    <source>
        <dbReference type="Proteomes" id="UP000694925"/>
    </source>
</evidence>
<dbReference type="CTD" id="55850"/>
<dbReference type="InterPro" id="IPR036770">
    <property type="entry name" value="Ankyrin_rpt-contain_sf"/>
</dbReference>
<evidence type="ECO:0000256" key="9">
    <source>
        <dbReference type="ARBA" id="ARBA00022737"/>
    </source>
</evidence>
<evidence type="ECO:0000256" key="7">
    <source>
        <dbReference type="ARBA" id="ARBA00022490"/>
    </source>
</evidence>
<gene>
    <name evidence="23" type="primary">LOC108627064</name>
</gene>
<evidence type="ECO:0000256" key="11">
    <source>
        <dbReference type="ARBA" id="ARBA00022892"/>
    </source>
</evidence>
<evidence type="ECO:0000256" key="18">
    <source>
        <dbReference type="ARBA" id="ARBA00040640"/>
    </source>
</evidence>
<dbReference type="Gene3D" id="2.30.30.40">
    <property type="entry name" value="SH3 Domains"/>
    <property type="match status" value="1"/>
</dbReference>
<dbReference type="PROSITE" id="PS50088">
    <property type="entry name" value="ANK_REPEAT"/>
    <property type="match status" value="2"/>
</dbReference>
<evidence type="ECO:0000256" key="12">
    <source>
        <dbReference type="ARBA" id="ARBA00022927"/>
    </source>
</evidence>
<dbReference type="KEGG" id="ccal:108627064"/>
<dbReference type="FunFam" id="2.30.30.40:FF:000072">
    <property type="entry name" value="Unconventional Myosin IB"/>
    <property type="match status" value="1"/>
</dbReference>
<evidence type="ECO:0000259" key="21">
    <source>
        <dbReference type="PROSITE" id="PS50002"/>
    </source>
</evidence>
<dbReference type="Gene3D" id="1.25.40.20">
    <property type="entry name" value="Ankyrin repeat-containing domain"/>
    <property type="match status" value="1"/>
</dbReference>
<evidence type="ECO:0000256" key="10">
    <source>
        <dbReference type="ARBA" id="ARBA00022824"/>
    </source>
</evidence>
<dbReference type="SUPFAM" id="SSF48403">
    <property type="entry name" value="Ankyrin repeat"/>
    <property type="match status" value="1"/>
</dbReference>
<dbReference type="PANTHER" id="PTHR24155:SF10">
    <property type="entry name" value="OSTEOCLAST-STIMULATING FACTOR 1"/>
    <property type="match status" value="1"/>
</dbReference>
<dbReference type="Proteomes" id="UP000694925">
    <property type="component" value="Unplaced"/>
</dbReference>
<dbReference type="GO" id="GO:0015031">
    <property type="term" value="P:protein transport"/>
    <property type="evidence" value="ECO:0007669"/>
    <property type="project" value="UniProtKB-KW"/>
</dbReference>
<dbReference type="InterPro" id="IPR002110">
    <property type="entry name" value="Ankyrin_rpt"/>
</dbReference>
<keyword evidence="22" id="KW-1185">Reference proteome</keyword>
<dbReference type="InterPro" id="IPR036028">
    <property type="entry name" value="SH3-like_dom_sf"/>
</dbReference>
<feature type="repeat" description="ANK" evidence="19">
    <location>
        <begin position="334"/>
        <end position="367"/>
    </location>
</feature>
<evidence type="ECO:0000256" key="19">
    <source>
        <dbReference type="PROSITE-ProRule" id="PRU00023"/>
    </source>
</evidence>
<dbReference type="PANTHER" id="PTHR24155">
    <property type="entry name" value="OSTEOCLAST-STIMULATING FACTOR 1"/>
    <property type="match status" value="1"/>
</dbReference>
<evidence type="ECO:0000256" key="20">
    <source>
        <dbReference type="PROSITE-ProRule" id="PRU00192"/>
    </source>
</evidence>
<dbReference type="CDD" id="cd11772">
    <property type="entry name" value="SH3_OSTF1"/>
    <property type="match status" value="1"/>
</dbReference>
<keyword evidence="13" id="KW-1133">Transmembrane helix</keyword>
<dbReference type="CDD" id="cd15860">
    <property type="entry name" value="SNARE_USE1"/>
    <property type="match status" value="1"/>
</dbReference>
<evidence type="ECO:0000256" key="15">
    <source>
        <dbReference type="ARBA" id="ARBA00023136"/>
    </source>
</evidence>
<evidence type="ECO:0000256" key="6">
    <source>
        <dbReference type="ARBA" id="ARBA00022448"/>
    </source>
</evidence>
<comment type="function">
    <text evidence="17">Induces bone resorption, acting probably through a signaling cascade which results in the secretion of factor(s) enhancing osteoclast formation and activity.</text>
</comment>
<keyword evidence="5 20" id="KW-0728">SH3 domain</keyword>
<dbReference type="GO" id="GO:0007165">
    <property type="term" value="P:signal transduction"/>
    <property type="evidence" value="ECO:0007669"/>
    <property type="project" value="TreeGrafter"/>
</dbReference>
<dbReference type="RefSeq" id="XP_017883591.1">
    <property type="nucleotide sequence ID" value="XM_018028102.2"/>
</dbReference>
<organism evidence="22 23">
    <name type="scientific">Ceratina calcarata</name>
    <dbReference type="NCBI Taxonomy" id="156304"/>
    <lineage>
        <taxon>Eukaryota</taxon>
        <taxon>Metazoa</taxon>
        <taxon>Ecdysozoa</taxon>
        <taxon>Arthropoda</taxon>
        <taxon>Hexapoda</taxon>
        <taxon>Insecta</taxon>
        <taxon>Pterygota</taxon>
        <taxon>Neoptera</taxon>
        <taxon>Endopterygota</taxon>
        <taxon>Hymenoptera</taxon>
        <taxon>Apocrita</taxon>
        <taxon>Aculeata</taxon>
        <taxon>Apoidea</taxon>
        <taxon>Anthophila</taxon>
        <taxon>Apidae</taxon>
        <taxon>Ceratina</taxon>
        <taxon>Zadontomerus</taxon>
    </lineage>
</organism>
<evidence type="ECO:0000256" key="14">
    <source>
        <dbReference type="ARBA" id="ARBA00023043"/>
    </source>
</evidence>
<dbReference type="GeneID" id="108627064"/>
<dbReference type="GO" id="GO:0005789">
    <property type="term" value="C:endoplasmic reticulum membrane"/>
    <property type="evidence" value="ECO:0007669"/>
    <property type="project" value="UniProtKB-SubCell"/>
</dbReference>